<dbReference type="InterPro" id="IPR016181">
    <property type="entry name" value="Acyl_CoA_acyltransferase"/>
</dbReference>
<dbReference type="Pfam" id="PF00583">
    <property type="entry name" value="Acetyltransf_1"/>
    <property type="match status" value="1"/>
</dbReference>
<evidence type="ECO:0000259" key="3">
    <source>
        <dbReference type="PROSITE" id="PS51186"/>
    </source>
</evidence>
<evidence type="ECO:0000256" key="2">
    <source>
        <dbReference type="ARBA" id="ARBA00023315"/>
    </source>
</evidence>
<dbReference type="EC" id="2.3.-.-" evidence="4"/>
<comment type="caution">
    <text evidence="4">The sequence shown here is derived from an EMBL/GenBank/DDBJ whole genome shotgun (WGS) entry which is preliminary data.</text>
</comment>
<keyword evidence="5" id="KW-1185">Reference proteome</keyword>
<dbReference type="RefSeq" id="WP_379725834.1">
    <property type="nucleotide sequence ID" value="NZ_JBHRYJ010000002.1"/>
</dbReference>
<dbReference type="GO" id="GO:0016746">
    <property type="term" value="F:acyltransferase activity"/>
    <property type="evidence" value="ECO:0007669"/>
    <property type="project" value="UniProtKB-KW"/>
</dbReference>
<keyword evidence="2 4" id="KW-0012">Acyltransferase</keyword>
<accession>A0ABV7VFR2</accession>
<dbReference type="Proteomes" id="UP001595711">
    <property type="component" value="Unassembled WGS sequence"/>
</dbReference>
<feature type="domain" description="N-acetyltransferase" evidence="3">
    <location>
        <begin position="4"/>
        <end position="163"/>
    </location>
</feature>
<evidence type="ECO:0000313" key="4">
    <source>
        <dbReference type="EMBL" id="MFC3676015.1"/>
    </source>
</evidence>
<dbReference type="InterPro" id="IPR000182">
    <property type="entry name" value="GNAT_dom"/>
</dbReference>
<dbReference type="Gene3D" id="3.40.630.30">
    <property type="match status" value="1"/>
</dbReference>
<protein>
    <submittedName>
        <fullName evidence="4">GNAT family N-acetyltransferase</fullName>
        <ecNumber evidence="4">2.3.-.-</ecNumber>
    </submittedName>
</protein>
<name>A0ABV7VFR2_9PROT</name>
<reference evidence="5" key="1">
    <citation type="journal article" date="2019" name="Int. J. Syst. Evol. Microbiol.">
        <title>The Global Catalogue of Microorganisms (GCM) 10K type strain sequencing project: providing services to taxonomists for standard genome sequencing and annotation.</title>
        <authorList>
            <consortium name="The Broad Institute Genomics Platform"/>
            <consortium name="The Broad Institute Genome Sequencing Center for Infectious Disease"/>
            <person name="Wu L."/>
            <person name="Ma J."/>
        </authorList>
    </citation>
    <scope>NUCLEOTIDE SEQUENCE [LARGE SCALE GENOMIC DNA]</scope>
    <source>
        <strain evidence="5">KCTC 42182</strain>
    </source>
</reference>
<keyword evidence="1 4" id="KW-0808">Transferase</keyword>
<dbReference type="PANTHER" id="PTHR43877">
    <property type="entry name" value="AMINOALKYLPHOSPHONATE N-ACETYLTRANSFERASE-RELATED-RELATED"/>
    <property type="match status" value="1"/>
</dbReference>
<evidence type="ECO:0000256" key="1">
    <source>
        <dbReference type="ARBA" id="ARBA00022679"/>
    </source>
</evidence>
<dbReference type="PROSITE" id="PS51186">
    <property type="entry name" value="GNAT"/>
    <property type="match status" value="1"/>
</dbReference>
<sequence>MENIGLRPYAPSDAAAVRDLHTAAFRALAAGHHSVAQIAAHEALILAPDYAEDLARSHVLLALHDTFGLAATAGWLAMPGRPDTARIRKVFVHPALARRGLASTMVRAAEAAARAAGRPHLFVRANLNAVPLYEKLGYRPLEPGLMPAGGENLPVLYMEKRAVAG</sequence>
<dbReference type="SUPFAM" id="SSF55729">
    <property type="entry name" value="Acyl-CoA N-acyltransferases (Nat)"/>
    <property type="match status" value="1"/>
</dbReference>
<dbReference type="EMBL" id="JBHRYJ010000002">
    <property type="protein sequence ID" value="MFC3676015.1"/>
    <property type="molecule type" value="Genomic_DNA"/>
</dbReference>
<dbReference type="InterPro" id="IPR050832">
    <property type="entry name" value="Bact_Acetyltransf"/>
</dbReference>
<gene>
    <name evidence="4" type="ORF">ACFOOQ_10710</name>
</gene>
<evidence type="ECO:0000313" key="5">
    <source>
        <dbReference type="Proteomes" id="UP001595711"/>
    </source>
</evidence>
<organism evidence="4 5">
    <name type="scientific">Ferrovibrio xuzhouensis</name>
    <dbReference type="NCBI Taxonomy" id="1576914"/>
    <lineage>
        <taxon>Bacteria</taxon>
        <taxon>Pseudomonadati</taxon>
        <taxon>Pseudomonadota</taxon>
        <taxon>Alphaproteobacteria</taxon>
        <taxon>Rhodospirillales</taxon>
        <taxon>Rhodospirillaceae</taxon>
        <taxon>Ferrovibrio</taxon>
    </lineage>
</organism>
<proteinExistence type="predicted"/>
<dbReference type="PANTHER" id="PTHR43877:SF1">
    <property type="entry name" value="ACETYLTRANSFERASE"/>
    <property type="match status" value="1"/>
</dbReference>